<accession>A0A8C6NMT3</accession>
<dbReference type="InterPro" id="IPR028565">
    <property type="entry name" value="MHD"/>
</dbReference>
<comment type="similarity">
    <text evidence="2">Belongs to the FCHO family.</text>
</comment>
<evidence type="ECO:0000256" key="10">
    <source>
        <dbReference type="SAM" id="Coils"/>
    </source>
</evidence>
<dbReference type="PANTHER" id="PTHR23065:SF8">
    <property type="entry name" value="F-BAR DOMAIN ONLY PROTEIN 2"/>
    <property type="match status" value="1"/>
</dbReference>
<dbReference type="GO" id="GO:0048488">
    <property type="term" value="P:synaptic vesicle endocytosis"/>
    <property type="evidence" value="ECO:0007669"/>
    <property type="project" value="TreeGrafter"/>
</dbReference>
<feature type="compositionally biased region" description="Low complexity" evidence="11">
    <location>
        <begin position="359"/>
        <end position="377"/>
    </location>
</feature>
<dbReference type="GO" id="GO:0072583">
    <property type="term" value="P:clathrin-dependent endocytosis"/>
    <property type="evidence" value="ECO:0007669"/>
    <property type="project" value="TreeGrafter"/>
</dbReference>
<dbReference type="FunFam" id="1.20.1270.60:FF:000016">
    <property type="entry name" value="FCH domain only protein 2"/>
    <property type="match status" value="1"/>
</dbReference>
<dbReference type="InterPro" id="IPR018808">
    <property type="entry name" value="Muniscin_C"/>
</dbReference>
<dbReference type="Ensembl" id="ENSNFUT00015013115.1">
    <property type="protein sequence ID" value="ENSNFUP00015012490.1"/>
    <property type="gene ID" value="ENSNFUG00015005321.1"/>
</dbReference>
<dbReference type="AlphaFoldDB" id="A0A8C6NMT3"/>
<dbReference type="SMART" id="SM00055">
    <property type="entry name" value="FCH"/>
    <property type="match status" value="1"/>
</dbReference>
<reference evidence="14" key="3">
    <citation type="submission" date="2025-09" db="UniProtKB">
        <authorList>
            <consortium name="Ensembl"/>
        </authorList>
    </citation>
    <scope>IDENTIFICATION</scope>
</reference>
<protein>
    <recommendedName>
        <fullName evidence="3">F-BAR domain only protein 2</fullName>
    </recommendedName>
</protein>
<evidence type="ECO:0000256" key="7">
    <source>
        <dbReference type="ARBA" id="ARBA00023136"/>
    </source>
</evidence>
<dbReference type="GO" id="GO:0060028">
    <property type="term" value="P:convergent extension involved in axis elongation"/>
    <property type="evidence" value="ECO:0007669"/>
    <property type="project" value="UniProtKB-ARBA"/>
</dbReference>
<dbReference type="SUPFAM" id="SSF103657">
    <property type="entry name" value="BAR/IMD domain-like"/>
    <property type="match status" value="1"/>
</dbReference>
<feature type="coiled-coil region" evidence="10">
    <location>
        <begin position="87"/>
        <end position="114"/>
    </location>
</feature>
<evidence type="ECO:0000313" key="15">
    <source>
        <dbReference type="Proteomes" id="UP000694548"/>
    </source>
</evidence>
<dbReference type="Pfam" id="PF22699">
    <property type="entry name" value="GMIP-like_FCH"/>
    <property type="match status" value="1"/>
</dbReference>
<dbReference type="GO" id="GO:0005905">
    <property type="term" value="C:clathrin-coated pit"/>
    <property type="evidence" value="ECO:0007669"/>
    <property type="project" value="UniProtKB-SubCell"/>
</dbReference>
<dbReference type="InterPro" id="IPR031160">
    <property type="entry name" value="F_BAR_dom"/>
</dbReference>
<feature type="compositionally biased region" description="Polar residues" evidence="11">
    <location>
        <begin position="378"/>
        <end position="391"/>
    </location>
</feature>
<dbReference type="SUPFAM" id="SSF49447">
    <property type="entry name" value="Second domain of Mu2 adaptin subunit (ap50) of ap2 adaptor"/>
    <property type="match status" value="1"/>
</dbReference>
<dbReference type="PANTHER" id="PTHR23065">
    <property type="entry name" value="PROLINE-SERINE-THREONINE PHOSPHATASE INTERACTING PROTEIN 1"/>
    <property type="match status" value="1"/>
</dbReference>
<feature type="domain" description="F-BAR" evidence="13">
    <location>
        <begin position="3"/>
        <end position="250"/>
    </location>
</feature>
<keyword evidence="5" id="KW-0254">Endocytosis</keyword>
<reference evidence="14" key="2">
    <citation type="submission" date="2025-08" db="UniProtKB">
        <authorList>
            <consortium name="Ensembl"/>
        </authorList>
    </citation>
    <scope>IDENTIFICATION</scope>
</reference>
<reference evidence="14" key="1">
    <citation type="submission" date="2014-08" db="EMBL/GenBank/DDBJ databases">
        <authorList>
            <person name="Senf B."/>
            <person name="Petzold A."/>
            <person name="Downie B.R."/>
            <person name="Koch P."/>
            <person name="Platzer M."/>
        </authorList>
    </citation>
    <scope>NUCLEOTIDE SEQUENCE [LARGE SCALE GENOMIC DNA]</scope>
    <source>
        <strain evidence="14">GRZ</strain>
    </source>
</reference>
<comment type="subcellular location">
    <subcellularLocation>
        <location evidence="1">Membrane</location>
        <location evidence="1">Clathrin-coated pit</location>
        <topology evidence="1">Peripheral membrane protein</topology>
        <orientation evidence="1">Cytoplasmic side</orientation>
    </subcellularLocation>
</comment>
<feature type="region of interest" description="Disordered" evidence="11">
    <location>
        <begin position="339"/>
        <end position="391"/>
    </location>
</feature>
<evidence type="ECO:0000256" key="6">
    <source>
        <dbReference type="ARBA" id="ARBA00023054"/>
    </source>
</evidence>
<dbReference type="GO" id="GO:0030136">
    <property type="term" value="C:clathrin-coated vesicle"/>
    <property type="evidence" value="ECO:0007669"/>
    <property type="project" value="TreeGrafter"/>
</dbReference>
<organism evidence="14 15">
    <name type="scientific">Nothobranchius furzeri</name>
    <name type="common">Turquoise killifish</name>
    <dbReference type="NCBI Taxonomy" id="105023"/>
    <lineage>
        <taxon>Eukaryota</taxon>
        <taxon>Metazoa</taxon>
        <taxon>Chordata</taxon>
        <taxon>Craniata</taxon>
        <taxon>Vertebrata</taxon>
        <taxon>Euteleostomi</taxon>
        <taxon>Actinopterygii</taxon>
        <taxon>Neopterygii</taxon>
        <taxon>Teleostei</taxon>
        <taxon>Neoteleostei</taxon>
        <taxon>Acanthomorphata</taxon>
        <taxon>Ovalentaria</taxon>
        <taxon>Atherinomorphae</taxon>
        <taxon>Cyprinodontiformes</taxon>
        <taxon>Nothobranchiidae</taxon>
        <taxon>Nothobranchius</taxon>
    </lineage>
</organism>
<feature type="compositionally biased region" description="Polar residues" evidence="11">
    <location>
        <begin position="339"/>
        <end position="352"/>
    </location>
</feature>
<dbReference type="Gene3D" id="2.60.40.1170">
    <property type="entry name" value="Mu homology domain, subdomain B"/>
    <property type="match status" value="2"/>
</dbReference>
<sequence length="667" mass="73616">MCMLLCVSDAQGEKNNGFDVLYHNMKHGQISTKELSDFIRERSTIEESYARSMTKLAKSAGNFSQLGTFAPMWDIFKSSTEKLAGCHLELVRKLQELIKEVQKYVEEQAKAHKKTKEEVAPTLEAVQNIQSISQALQKSKEIYNAKTVEQERLRKEGATQRDVDKAGVKAKKATETYKSYVEKYATAKSEFEQKMAETAQKFQDIEENHVLQMKEIIRSYSQSVEETHIQIGEVHSEFVRNIENTSLESLIQKLAESKGTGKEGPGPIDFEECNTAIATEGASLYNSFYSSSESEDEEEPKKFHVQIKPVQPNNGIHQNRANIDELKASIGNIILSPSTSVRPFSPQKATNASPPPTAPLARAESSSSLSSNASLSAGNTPTVGTSRGPSPVTLASQDALPIAVAFTESVNAYFKGADPTKCIVKITGDMTLSFPMGIIKVFTTNPSPATLTFKLKNTSRLEQILPNQQLLFSDSSQSDSNSKDFWFNMQALTSYLRKASEQNPSASYYNVDILKYQVQSDGIHSTPLNLAVYWKCLSSTTELRVDYSYNPESMASPGPLSNVQVLVHVDGGVTNMHSLPNSIWNLEQNKCLWKLSDISEKSENEGAGSLRAKFDVSDGPSSPSTLAVQFMNDGSTLSGVDMELQGSGYRLSLNKKRFATGRYMADC</sequence>
<dbReference type="InterPro" id="IPR001060">
    <property type="entry name" value="FCH_dom"/>
</dbReference>
<evidence type="ECO:0000256" key="1">
    <source>
        <dbReference type="ARBA" id="ARBA00004283"/>
    </source>
</evidence>
<keyword evidence="4" id="KW-0597">Phosphoprotein</keyword>
<dbReference type="Proteomes" id="UP000694548">
    <property type="component" value="Chromosome sgr15"/>
</dbReference>
<keyword evidence="7" id="KW-0472">Membrane</keyword>
<dbReference type="GO" id="GO:0098793">
    <property type="term" value="C:presynapse"/>
    <property type="evidence" value="ECO:0007669"/>
    <property type="project" value="GOC"/>
</dbReference>
<dbReference type="GeneTree" id="ENSGT00940000157105"/>
<evidence type="ECO:0000256" key="11">
    <source>
        <dbReference type="SAM" id="MobiDB-lite"/>
    </source>
</evidence>
<keyword evidence="8" id="KW-0168">Coated pit</keyword>
<feature type="domain" description="MHD" evidence="12">
    <location>
        <begin position="399"/>
        <end position="667"/>
    </location>
</feature>
<dbReference type="InterPro" id="IPR054713">
    <property type="entry name" value="GMIP/FCHO2-like_FCH"/>
</dbReference>
<dbReference type="Gene3D" id="1.20.1270.60">
    <property type="entry name" value="Arfaptin homology (AH) domain/BAR domain"/>
    <property type="match status" value="1"/>
</dbReference>
<feature type="region of interest" description="Disordered" evidence="11">
    <location>
        <begin position="289"/>
        <end position="317"/>
    </location>
</feature>
<evidence type="ECO:0000256" key="4">
    <source>
        <dbReference type="ARBA" id="ARBA00022553"/>
    </source>
</evidence>
<proteinExistence type="inferred from homology"/>
<dbReference type="PROSITE" id="PS51741">
    <property type="entry name" value="F_BAR"/>
    <property type="match status" value="1"/>
</dbReference>
<dbReference type="PROSITE" id="PS51072">
    <property type="entry name" value="MHD"/>
    <property type="match status" value="1"/>
</dbReference>
<evidence type="ECO:0000313" key="14">
    <source>
        <dbReference type="Ensembl" id="ENSNFUP00015012490.1"/>
    </source>
</evidence>
<name>A0A8C6NMT3_NOTFU</name>
<dbReference type="FunFam" id="2.60.40.1170:FF:000005">
    <property type="entry name" value="SH3-containing GRB2-like protein 3-interacting protein 1 isoform X3"/>
    <property type="match status" value="1"/>
</dbReference>
<dbReference type="InterPro" id="IPR027267">
    <property type="entry name" value="AH/BAR_dom_sf"/>
</dbReference>
<dbReference type="GO" id="GO:0005886">
    <property type="term" value="C:plasma membrane"/>
    <property type="evidence" value="ECO:0007669"/>
    <property type="project" value="TreeGrafter"/>
</dbReference>
<keyword evidence="15" id="KW-1185">Reference proteome</keyword>
<evidence type="ECO:0000256" key="2">
    <source>
        <dbReference type="ARBA" id="ARBA00011064"/>
    </source>
</evidence>
<evidence type="ECO:0000259" key="13">
    <source>
        <dbReference type="PROSITE" id="PS51741"/>
    </source>
</evidence>
<dbReference type="InterPro" id="IPR036168">
    <property type="entry name" value="AP2_Mu_C_sf"/>
</dbReference>
<dbReference type="GO" id="GO:0048268">
    <property type="term" value="P:clathrin coat assembly"/>
    <property type="evidence" value="ECO:0007669"/>
    <property type="project" value="TreeGrafter"/>
</dbReference>
<dbReference type="CDD" id="cd07673">
    <property type="entry name" value="F-BAR_FCHO2"/>
    <property type="match status" value="1"/>
</dbReference>
<evidence type="ECO:0000256" key="8">
    <source>
        <dbReference type="ARBA" id="ARBA00023176"/>
    </source>
</evidence>
<evidence type="ECO:0000256" key="5">
    <source>
        <dbReference type="ARBA" id="ARBA00022583"/>
    </source>
</evidence>
<evidence type="ECO:0000256" key="9">
    <source>
        <dbReference type="PROSITE-ProRule" id="PRU01077"/>
    </source>
</evidence>
<dbReference type="Pfam" id="PF10291">
    <property type="entry name" value="muHD"/>
    <property type="match status" value="1"/>
</dbReference>
<keyword evidence="6 9" id="KW-0175">Coiled coil</keyword>
<evidence type="ECO:0000256" key="3">
    <source>
        <dbReference type="ARBA" id="ARBA00018998"/>
    </source>
</evidence>
<gene>
    <name evidence="14" type="primary">FCHO2</name>
</gene>
<evidence type="ECO:0000259" key="12">
    <source>
        <dbReference type="PROSITE" id="PS51072"/>
    </source>
</evidence>
<dbReference type="InterPro" id="IPR030122">
    <property type="entry name" value="FCHo2_F-BAR"/>
</dbReference>